<protein>
    <submittedName>
        <fullName evidence="2">Lysophospholipase</fullName>
        <ecNumber evidence="2">3.1.1.5</ecNumber>
    </submittedName>
</protein>
<keyword evidence="2" id="KW-0378">Hydrolase</keyword>
<dbReference type="InterPro" id="IPR029058">
    <property type="entry name" value="AB_hydrolase_fold"/>
</dbReference>
<sequence>MRKWETEDGFAKAVIIMIHGAMEHHGRYWWVAEMWRSSGFHVLMGDLPGQGLSSRRKRGHIDSFDEYIDEVKTWVQSAAQYEMPIFLLGHSMGGLIAVRLLQEARLPITGVILSSPCLGIHFTPPKMLNFLSYGLNYLLPSLKVSPRLTIEMATRNKEVQKVDMNDTLFLTKVSVRWYRELVHAIDLAFTNISKMPDLPLLIMQGGDDKIVNKEAVKKWFNQLSLTEMHYREWPKLYHEIFSEPEREDVFEYGKDFVEDCLRTLGYLIE</sequence>
<gene>
    <name evidence="2" type="ORF">J2S13_002190</name>
</gene>
<name>A0AAJ1SZL4_9BACI</name>
<dbReference type="InterPro" id="IPR022742">
    <property type="entry name" value="Hydrolase_4"/>
</dbReference>
<dbReference type="Pfam" id="PF12146">
    <property type="entry name" value="Hydrolase_4"/>
    <property type="match status" value="1"/>
</dbReference>
<dbReference type="Proteomes" id="UP001237207">
    <property type="component" value="Unassembled WGS sequence"/>
</dbReference>
<keyword evidence="3" id="KW-1185">Reference proteome</keyword>
<proteinExistence type="predicted"/>
<dbReference type="InterPro" id="IPR000073">
    <property type="entry name" value="AB_hydrolase_1"/>
</dbReference>
<dbReference type="SUPFAM" id="SSF53474">
    <property type="entry name" value="alpha/beta-Hydrolases"/>
    <property type="match status" value="1"/>
</dbReference>
<dbReference type="PANTHER" id="PTHR11614">
    <property type="entry name" value="PHOSPHOLIPASE-RELATED"/>
    <property type="match status" value="1"/>
</dbReference>
<accession>A0AAJ1SZL4</accession>
<dbReference type="Gene3D" id="3.40.50.1820">
    <property type="entry name" value="alpha/beta hydrolase"/>
    <property type="match status" value="1"/>
</dbReference>
<comment type="caution">
    <text evidence="2">The sequence shown here is derived from an EMBL/GenBank/DDBJ whole genome shotgun (WGS) entry which is preliminary data.</text>
</comment>
<organism evidence="2 3">
    <name type="scientific">Oikeobacillus pervagus</name>
    <dbReference type="NCBI Taxonomy" id="1325931"/>
    <lineage>
        <taxon>Bacteria</taxon>
        <taxon>Bacillati</taxon>
        <taxon>Bacillota</taxon>
        <taxon>Bacilli</taxon>
        <taxon>Bacillales</taxon>
        <taxon>Bacillaceae</taxon>
        <taxon>Oikeobacillus</taxon>
    </lineage>
</organism>
<evidence type="ECO:0000259" key="1">
    <source>
        <dbReference type="Pfam" id="PF12146"/>
    </source>
</evidence>
<feature type="domain" description="Serine aminopeptidase S33" evidence="1">
    <location>
        <begin position="11"/>
        <end position="245"/>
    </location>
</feature>
<dbReference type="EMBL" id="JAUSUC010000026">
    <property type="protein sequence ID" value="MDQ0215770.1"/>
    <property type="molecule type" value="Genomic_DNA"/>
</dbReference>
<dbReference type="InterPro" id="IPR051044">
    <property type="entry name" value="MAG_DAG_Lipase"/>
</dbReference>
<dbReference type="EC" id="3.1.1.5" evidence="2"/>
<evidence type="ECO:0000313" key="3">
    <source>
        <dbReference type="Proteomes" id="UP001237207"/>
    </source>
</evidence>
<dbReference type="AlphaFoldDB" id="A0AAJ1SZL4"/>
<dbReference type="FunFam" id="3.40.50.1820:FF:000154">
    <property type="entry name" value="Alpha/beta hydrolase"/>
    <property type="match status" value="1"/>
</dbReference>
<dbReference type="PRINTS" id="PR00111">
    <property type="entry name" value="ABHYDROLASE"/>
</dbReference>
<dbReference type="GO" id="GO:0004622">
    <property type="term" value="F:phosphatidylcholine lysophospholipase activity"/>
    <property type="evidence" value="ECO:0007669"/>
    <property type="project" value="UniProtKB-EC"/>
</dbReference>
<dbReference type="RefSeq" id="WP_307257772.1">
    <property type="nucleotide sequence ID" value="NZ_JAUSUC010000026.1"/>
</dbReference>
<reference evidence="2" key="1">
    <citation type="submission" date="2023-07" db="EMBL/GenBank/DDBJ databases">
        <title>Genomic Encyclopedia of Type Strains, Phase IV (KMG-IV): sequencing the most valuable type-strain genomes for metagenomic binning, comparative biology and taxonomic classification.</title>
        <authorList>
            <person name="Goeker M."/>
        </authorList>
    </citation>
    <scope>NUCLEOTIDE SEQUENCE</scope>
    <source>
        <strain evidence="2">DSM 23947</strain>
    </source>
</reference>
<evidence type="ECO:0000313" key="2">
    <source>
        <dbReference type="EMBL" id="MDQ0215770.1"/>
    </source>
</evidence>